<keyword evidence="17" id="KW-0675">Receptor</keyword>
<dbReference type="Pfam" id="PF00593">
    <property type="entry name" value="TonB_dep_Rec_b-barrel"/>
    <property type="match status" value="1"/>
</dbReference>
<keyword evidence="6 14" id="KW-0732">Signal</keyword>
<keyword evidence="7" id="KW-0408">Iron</keyword>
<gene>
    <name evidence="17" type="ORF">JKA74_16345</name>
</gene>
<keyword evidence="3 12" id="KW-1134">Transmembrane beta strand</keyword>
<keyword evidence="4" id="KW-0410">Iron transport</keyword>
<evidence type="ECO:0000313" key="18">
    <source>
        <dbReference type="Proteomes" id="UP000611723"/>
    </source>
</evidence>
<name>A0A934X1A1_9BACT</name>
<dbReference type="AlphaFoldDB" id="A0A934X1A1"/>
<evidence type="ECO:0000256" key="3">
    <source>
        <dbReference type="ARBA" id="ARBA00022452"/>
    </source>
</evidence>
<dbReference type="InterPro" id="IPR037066">
    <property type="entry name" value="Plug_dom_sf"/>
</dbReference>
<dbReference type="SUPFAM" id="SSF56935">
    <property type="entry name" value="Porins"/>
    <property type="match status" value="1"/>
</dbReference>
<evidence type="ECO:0000256" key="10">
    <source>
        <dbReference type="ARBA" id="ARBA00023136"/>
    </source>
</evidence>
<evidence type="ECO:0000256" key="6">
    <source>
        <dbReference type="ARBA" id="ARBA00022729"/>
    </source>
</evidence>
<dbReference type="Gene3D" id="2.60.40.1120">
    <property type="entry name" value="Carboxypeptidase-like, regulatory domain"/>
    <property type="match status" value="1"/>
</dbReference>
<keyword evidence="2 12" id="KW-0813">Transport</keyword>
<keyword evidence="8" id="KW-0406">Ion transport</keyword>
<dbReference type="Pfam" id="PF07715">
    <property type="entry name" value="Plug"/>
    <property type="match status" value="1"/>
</dbReference>
<dbReference type="EMBL" id="JAEQBW010000009">
    <property type="protein sequence ID" value="MBK6266617.1"/>
    <property type="molecule type" value="Genomic_DNA"/>
</dbReference>
<comment type="subcellular location">
    <subcellularLocation>
        <location evidence="1 12">Cell outer membrane</location>
        <topology evidence="1 12">Multi-pass membrane protein</topology>
    </subcellularLocation>
</comment>
<feature type="domain" description="TonB-dependent receptor plug" evidence="16">
    <location>
        <begin position="119"/>
        <end position="227"/>
    </location>
</feature>
<evidence type="ECO:0000256" key="1">
    <source>
        <dbReference type="ARBA" id="ARBA00004571"/>
    </source>
</evidence>
<evidence type="ECO:0000259" key="15">
    <source>
        <dbReference type="Pfam" id="PF00593"/>
    </source>
</evidence>
<evidence type="ECO:0000256" key="7">
    <source>
        <dbReference type="ARBA" id="ARBA00023004"/>
    </source>
</evidence>
<evidence type="ECO:0000256" key="13">
    <source>
        <dbReference type="RuleBase" id="RU003357"/>
    </source>
</evidence>
<evidence type="ECO:0000256" key="2">
    <source>
        <dbReference type="ARBA" id="ARBA00022448"/>
    </source>
</evidence>
<dbReference type="Pfam" id="PF13715">
    <property type="entry name" value="CarbopepD_reg_2"/>
    <property type="match status" value="1"/>
</dbReference>
<organism evidence="17 18">
    <name type="scientific">Marivirga aurantiaca</name>
    <dbReference type="NCBI Taxonomy" id="2802615"/>
    <lineage>
        <taxon>Bacteria</taxon>
        <taxon>Pseudomonadati</taxon>
        <taxon>Bacteroidota</taxon>
        <taxon>Cytophagia</taxon>
        <taxon>Cytophagales</taxon>
        <taxon>Marivirgaceae</taxon>
        <taxon>Marivirga</taxon>
    </lineage>
</organism>
<keyword evidence="5 12" id="KW-0812">Transmembrane</keyword>
<dbReference type="GO" id="GO:0015344">
    <property type="term" value="F:siderophore uptake transmembrane transporter activity"/>
    <property type="evidence" value="ECO:0007669"/>
    <property type="project" value="TreeGrafter"/>
</dbReference>
<dbReference type="Gene3D" id="2.170.130.10">
    <property type="entry name" value="TonB-dependent receptor, plug domain"/>
    <property type="match status" value="1"/>
</dbReference>
<comment type="similarity">
    <text evidence="12 13">Belongs to the TonB-dependent receptor family.</text>
</comment>
<evidence type="ECO:0000313" key="17">
    <source>
        <dbReference type="EMBL" id="MBK6266617.1"/>
    </source>
</evidence>
<comment type="caution">
    <text evidence="17">The sequence shown here is derived from an EMBL/GenBank/DDBJ whole genome shotgun (WGS) entry which is preliminary data.</text>
</comment>
<dbReference type="Proteomes" id="UP000611723">
    <property type="component" value="Unassembled WGS sequence"/>
</dbReference>
<dbReference type="GO" id="GO:0009279">
    <property type="term" value="C:cell outer membrane"/>
    <property type="evidence" value="ECO:0007669"/>
    <property type="project" value="UniProtKB-SubCell"/>
</dbReference>
<reference evidence="17" key="1">
    <citation type="submission" date="2021-01" db="EMBL/GenBank/DDBJ databases">
        <title>Marivirga aurantiaca sp. nov., isolated from intertidal surface sediments.</title>
        <authorList>
            <person name="Zhang M."/>
        </authorList>
    </citation>
    <scope>NUCLEOTIDE SEQUENCE</scope>
    <source>
        <strain evidence="17">S37H4</strain>
    </source>
</reference>
<evidence type="ECO:0000256" key="8">
    <source>
        <dbReference type="ARBA" id="ARBA00023065"/>
    </source>
</evidence>
<dbReference type="PROSITE" id="PS52016">
    <property type="entry name" value="TONB_DEPENDENT_REC_3"/>
    <property type="match status" value="1"/>
</dbReference>
<protein>
    <submittedName>
        <fullName evidence="17">TonB-dependent receptor</fullName>
    </submittedName>
</protein>
<keyword evidence="9 13" id="KW-0798">TonB box</keyword>
<dbReference type="SUPFAM" id="SSF49464">
    <property type="entry name" value="Carboxypeptidase regulatory domain-like"/>
    <property type="match status" value="1"/>
</dbReference>
<feature type="domain" description="TonB-dependent receptor-like beta-barrel" evidence="15">
    <location>
        <begin position="352"/>
        <end position="780"/>
    </location>
</feature>
<evidence type="ECO:0000259" key="16">
    <source>
        <dbReference type="Pfam" id="PF07715"/>
    </source>
</evidence>
<dbReference type="PANTHER" id="PTHR32552">
    <property type="entry name" value="FERRICHROME IRON RECEPTOR-RELATED"/>
    <property type="match status" value="1"/>
</dbReference>
<dbReference type="InterPro" id="IPR008969">
    <property type="entry name" value="CarboxyPept-like_regulatory"/>
</dbReference>
<evidence type="ECO:0000256" key="9">
    <source>
        <dbReference type="ARBA" id="ARBA00023077"/>
    </source>
</evidence>
<accession>A0A934X1A1</accession>
<dbReference type="PANTHER" id="PTHR32552:SF68">
    <property type="entry name" value="FERRICHROME OUTER MEMBRANE TRANSPORTER_PHAGE RECEPTOR"/>
    <property type="match status" value="1"/>
</dbReference>
<evidence type="ECO:0000256" key="11">
    <source>
        <dbReference type="ARBA" id="ARBA00023237"/>
    </source>
</evidence>
<feature type="signal peptide" evidence="14">
    <location>
        <begin position="1"/>
        <end position="23"/>
    </location>
</feature>
<dbReference type="Gene3D" id="2.40.170.20">
    <property type="entry name" value="TonB-dependent receptor, beta-barrel domain"/>
    <property type="match status" value="1"/>
</dbReference>
<dbReference type="InterPro" id="IPR000531">
    <property type="entry name" value="Beta-barrel_TonB"/>
</dbReference>
<dbReference type="InterPro" id="IPR012910">
    <property type="entry name" value="Plug_dom"/>
</dbReference>
<keyword evidence="18" id="KW-1185">Reference proteome</keyword>
<keyword evidence="11 12" id="KW-0998">Cell outer membrane</keyword>
<evidence type="ECO:0000256" key="4">
    <source>
        <dbReference type="ARBA" id="ARBA00022496"/>
    </source>
</evidence>
<proteinExistence type="inferred from homology"/>
<dbReference type="InterPro" id="IPR039426">
    <property type="entry name" value="TonB-dep_rcpt-like"/>
</dbReference>
<evidence type="ECO:0000256" key="12">
    <source>
        <dbReference type="PROSITE-ProRule" id="PRU01360"/>
    </source>
</evidence>
<evidence type="ECO:0000256" key="5">
    <source>
        <dbReference type="ARBA" id="ARBA00022692"/>
    </source>
</evidence>
<feature type="chain" id="PRO_5037519668" evidence="14">
    <location>
        <begin position="24"/>
        <end position="822"/>
    </location>
</feature>
<sequence length="822" mass="93006">MLHFNKWWCLSTVFCLLAVNSMAQLRLSGTVTDKEEQGALVGASVVIPELNKGDVTDEEGEFIINKLPEGTYTVKVSFIGYKPIEKEIQLNSDLSLIFKMEKDIRMTDEVIVSATRADEKTPTTYTNVSKERLEKQNLGQDMPILLNYTPSVVTTSDAGAGVGYTGIRIRGSDGTRINVTVNGIPINDSESHGTFWVNMPDLSSSVNNIQIQRGVGTSTNGAAAFGASINMQTSTPAQEAFGEVNNSFGSFNTRRHNVIFNTGIMNSGWAFEGRLSNIHSDGYIDRATSDLQSYFLSGAYYGDKTILKALTFGGKEKTYQSWWGTPEARLENDIPGMQEVIANNGFTDEQAENLLNSGRTYNYYQYDNETDNYQQDHYQLHLSHQFSKQLQANAALHYTYGRGYYEQHRADDDFEDYNLPDLQIGDSTISSTDLIRRRWLDNHFYGFTYSLNYDNNNGLDITLGGGYNEYDGDHFGEIIWARFAGESEIRDRYYDNNGFKTDFNSFLKANYQLNQQINLFADLQVRSIDYRTVGVDNDLREINAGDNYNFFNPKAGLSYFFDNNSSAYVSFAISNREPVRNDFIDAIEDVTPQPETLRDLEVGYKKRDKNYSIEAVYYYMNYKNQLVLTGALNDVGSSVRTNVDNSYRMGIELIGSVKITPSLQLNANATFSHNKIEEFTEILYDYGADFSEYNIVRNDYENTDISFSPNLIAGGDLTFTPLQPISFSLLGKYVGQQYLDNTSNDERAIDAYLVSDFVASYKFSLPFIKTAELKLMVNNIFNEKYVSNGYTFGYSGGEYVVRENYYYPQAGTNFLLGMNIRF</sequence>
<dbReference type="InterPro" id="IPR036942">
    <property type="entry name" value="Beta-barrel_TonB_sf"/>
</dbReference>
<keyword evidence="10 12" id="KW-0472">Membrane</keyword>
<evidence type="ECO:0000256" key="14">
    <source>
        <dbReference type="SAM" id="SignalP"/>
    </source>
</evidence>